<keyword evidence="3" id="KW-0808">Transferase</keyword>
<feature type="transmembrane region" description="Helical" evidence="9">
    <location>
        <begin position="226"/>
        <end position="246"/>
    </location>
</feature>
<dbReference type="Proteomes" id="UP000664277">
    <property type="component" value="Unassembled WGS sequence"/>
</dbReference>
<feature type="transmembrane region" description="Helical" evidence="9">
    <location>
        <begin position="290"/>
        <end position="309"/>
    </location>
</feature>
<dbReference type="AlphaFoldDB" id="A0A8J7TL32"/>
<dbReference type="InterPro" id="IPR018584">
    <property type="entry name" value="GT87"/>
</dbReference>
<evidence type="ECO:0000313" key="11">
    <source>
        <dbReference type="Proteomes" id="UP000664277"/>
    </source>
</evidence>
<evidence type="ECO:0000256" key="9">
    <source>
        <dbReference type="SAM" id="Phobius"/>
    </source>
</evidence>
<evidence type="ECO:0000256" key="2">
    <source>
        <dbReference type="ARBA" id="ARBA00022475"/>
    </source>
</evidence>
<feature type="transmembrane region" description="Helical" evidence="9">
    <location>
        <begin position="413"/>
        <end position="433"/>
    </location>
</feature>
<comment type="caution">
    <text evidence="10">The sequence shown here is derived from an EMBL/GenBank/DDBJ whole genome shotgun (WGS) entry which is preliminary data.</text>
</comment>
<dbReference type="GO" id="GO:0005886">
    <property type="term" value="C:plasma membrane"/>
    <property type="evidence" value="ECO:0007669"/>
    <property type="project" value="UniProtKB-SubCell"/>
</dbReference>
<comment type="similarity">
    <text evidence="7">Belongs to the glycosyltransferase 87 family.</text>
</comment>
<feature type="transmembrane region" description="Helical" evidence="9">
    <location>
        <begin position="117"/>
        <end position="137"/>
    </location>
</feature>
<evidence type="ECO:0000256" key="7">
    <source>
        <dbReference type="ARBA" id="ARBA00024033"/>
    </source>
</evidence>
<sequence>MTKSRNKRSFFLFFAFSFFVVSQFLTFFLLYRAAVNIHWYFSGPRLDLTDFSQFYQAGQLILSKQAHAVYNPDVQEAWCLGLIYPHIPVKGLFYNQSVPFLYLFCIPYGLLPYNTAYIVWCLSTGLMSLIALTLLLNQCTAKPGLKNRAFICLFLAMTYSSIPAYLTVWHGQTTYLMVTCMALSMYFLLRGKESLCGFWLSLSTVKPQYILLPLVALLGLNKRRALIALFLTEAALFALAGCFMGFDNILHYPLTLISAESSSRFVGVNPHVMASLRGILSASMTHNHKLAMLITVIALFASLIPVLILGRKIVKSTGAINRPTYELRRNFYLAFVYMLALVLSPHTHYFDCLLVAVPAALTIKPWLTARQKTDEGSNLDTDTASESRDKPGQEPDAVSAAEIGIASQQSYKVLVGLLLAYPYLSWVYNFALGSMEAEGIAFLCTNIALTVALFRVLIKIPKQVEQK</sequence>
<dbReference type="GO" id="GO:0016758">
    <property type="term" value="F:hexosyltransferase activity"/>
    <property type="evidence" value="ECO:0007669"/>
    <property type="project" value="InterPro"/>
</dbReference>
<feature type="transmembrane region" description="Helical" evidence="9">
    <location>
        <begin position="149"/>
        <end position="166"/>
    </location>
</feature>
<feature type="transmembrane region" description="Helical" evidence="9">
    <location>
        <begin position="439"/>
        <end position="458"/>
    </location>
</feature>
<feature type="region of interest" description="Disordered" evidence="8">
    <location>
        <begin position="374"/>
        <end position="395"/>
    </location>
</feature>
<dbReference type="EMBL" id="JAFLCK010000012">
    <property type="protein sequence ID" value="MBN8660625.1"/>
    <property type="molecule type" value="Genomic_DNA"/>
</dbReference>
<proteinExistence type="inferred from homology"/>
<evidence type="ECO:0000313" key="10">
    <source>
        <dbReference type="EMBL" id="MBN8660625.1"/>
    </source>
</evidence>
<feature type="transmembrane region" description="Helical" evidence="9">
    <location>
        <begin position="12"/>
        <end position="31"/>
    </location>
</feature>
<gene>
    <name evidence="10" type="ORF">J0M35_09700</name>
</gene>
<keyword evidence="6 9" id="KW-0472">Membrane</keyword>
<reference evidence="10" key="1">
    <citation type="submission" date="2021-02" db="EMBL/GenBank/DDBJ databases">
        <title>Genome-Resolved Metagenomics of a Microbial Community Performing Photosynthetic Biological Nutrient Removal.</title>
        <authorList>
            <person name="Mcdaniel E.A."/>
        </authorList>
    </citation>
    <scope>NUCLEOTIDE SEQUENCE</scope>
    <source>
        <strain evidence="10">UWPOB_OBS1</strain>
    </source>
</reference>
<evidence type="ECO:0000256" key="4">
    <source>
        <dbReference type="ARBA" id="ARBA00022692"/>
    </source>
</evidence>
<dbReference type="Pfam" id="PF09594">
    <property type="entry name" value="GT87"/>
    <property type="match status" value="1"/>
</dbReference>
<keyword evidence="4 9" id="KW-0812">Transmembrane</keyword>
<feature type="transmembrane region" description="Helical" evidence="9">
    <location>
        <begin position="330"/>
        <end position="347"/>
    </location>
</feature>
<comment type="subcellular location">
    <subcellularLocation>
        <location evidence="1">Cell membrane</location>
        <topology evidence="1">Multi-pass membrane protein</topology>
    </subcellularLocation>
</comment>
<evidence type="ECO:0000256" key="5">
    <source>
        <dbReference type="ARBA" id="ARBA00022989"/>
    </source>
</evidence>
<evidence type="ECO:0000256" key="6">
    <source>
        <dbReference type="ARBA" id="ARBA00023136"/>
    </source>
</evidence>
<protein>
    <submittedName>
        <fullName evidence="10">DUF2029 domain-containing protein</fullName>
    </submittedName>
</protein>
<name>A0A8J7TL32_9BACT</name>
<accession>A0A8J7TL32</accession>
<evidence type="ECO:0000256" key="8">
    <source>
        <dbReference type="SAM" id="MobiDB-lite"/>
    </source>
</evidence>
<keyword evidence="2" id="KW-1003">Cell membrane</keyword>
<organism evidence="10 11">
    <name type="scientific">Candidatus Obscuribacter phosphatis</name>
    <dbReference type="NCBI Taxonomy" id="1906157"/>
    <lineage>
        <taxon>Bacteria</taxon>
        <taxon>Bacillati</taxon>
        <taxon>Candidatus Melainabacteria</taxon>
        <taxon>Candidatus Obscuribacterales</taxon>
        <taxon>Candidatus Obscuribacteraceae</taxon>
        <taxon>Candidatus Obscuribacter</taxon>
    </lineage>
</organism>
<keyword evidence="5 9" id="KW-1133">Transmembrane helix</keyword>
<evidence type="ECO:0000256" key="1">
    <source>
        <dbReference type="ARBA" id="ARBA00004651"/>
    </source>
</evidence>
<evidence type="ECO:0000256" key="3">
    <source>
        <dbReference type="ARBA" id="ARBA00022679"/>
    </source>
</evidence>